<evidence type="ECO:0000313" key="1">
    <source>
        <dbReference type="EMBL" id="KGM34011.1"/>
    </source>
</evidence>
<evidence type="ECO:0000313" key="2">
    <source>
        <dbReference type="Proteomes" id="UP000029995"/>
    </source>
</evidence>
<protein>
    <submittedName>
        <fullName evidence="1">Uncharacterized protein</fullName>
    </submittedName>
</protein>
<dbReference type="RefSeq" id="WP_034836564.1">
    <property type="nucleotide sequence ID" value="NZ_JANX01000128.1"/>
</dbReference>
<dbReference type="Proteomes" id="UP000029995">
    <property type="component" value="Unassembled WGS sequence"/>
</dbReference>
<reference evidence="1 2" key="1">
    <citation type="submission" date="2014-01" db="EMBL/GenBank/DDBJ databases">
        <title>Genome sequence determination for a cystic fibrosis isolate, Inquilinus limosus.</title>
        <authorList>
            <person name="Pino M."/>
            <person name="Di Conza J."/>
            <person name="Gutkind G."/>
        </authorList>
    </citation>
    <scope>NUCLEOTIDE SEQUENCE [LARGE SCALE GENOMIC DNA]</scope>
    <source>
        <strain evidence="1 2">MP06</strain>
    </source>
</reference>
<accession>A0A0A0D5M8</accession>
<sequence>MSVGKRSYYDLFSAPLAKRYLERLDRVQDRWEVHFLRRGYDFLLRNIPEGAISALNYLDLPHDRRAAAFAGEMPAMPMTSQEARSIRQGLQHLLAEAEQEAASGLAAEFG</sequence>
<comment type="caution">
    <text evidence="1">The sequence shown here is derived from an EMBL/GenBank/DDBJ whole genome shotgun (WGS) entry which is preliminary data.</text>
</comment>
<name>A0A0A0D5M8_9PROT</name>
<gene>
    <name evidence="1" type="ORF">P409_12590</name>
</gene>
<organism evidence="1 2">
    <name type="scientific">Inquilinus limosus MP06</name>
    <dbReference type="NCBI Taxonomy" id="1398085"/>
    <lineage>
        <taxon>Bacteria</taxon>
        <taxon>Pseudomonadati</taxon>
        <taxon>Pseudomonadota</taxon>
        <taxon>Alphaproteobacteria</taxon>
        <taxon>Rhodospirillales</taxon>
        <taxon>Rhodospirillaceae</taxon>
        <taxon>Inquilinus</taxon>
    </lineage>
</organism>
<proteinExistence type="predicted"/>
<dbReference type="EMBL" id="JANX01000128">
    <property type="protein sequence ID" value="KGM34011.1"/>
    <property type="molecule type" value="Genomic_DNA"/>
</dbReference>
<dbReference type="OrthoDB" id="7360796at2"/>
<dbReference type="AlphaFoldDB" id="A0A0A0D5M8"/>